<dbReference type="InterPro" id="IPR001245">
    <property type="entry name" value="Ser-Thr/Tyr_kinase_cat_dom"/>
</dbReference>
<dbReference type="PROSITE" id="PS50011">
    <property type="entry name" value="PROTEIN_KINASE_DOM"/>
    <property type="match status" value="1"/>
</dbReference>
<sequence>MPDVKDEAILNYNGQQLTINVQMLNDLERLGTGCFGNVMLVDVVDHPEIKMAIKRMTLQPKDDSNNDFTADTDLKTIRAVGSQDHPYIIKFYAALVDTRDSQLVICMEAMNASLDRFYRAMHIAKRFEQLDALLRRVSNNPERLWTGAPYGIQSDMWALGISLLEIASGVHPFERLQQFELITKIATWIPQIPNTISTEMSEFIFILLKIDLNQRPSSYNEILEMSVVKNVSEQPSTEEINFVTSILEKIPPLDDY</sequence>
<evidence type="ECO:0000256" key="3">
    <source>
        <dbReference type="ARBA" id="ARBA00022741"/>
    </source>
</evidence>
<dbReference type="InterPro" id="IPR000719">
    <property type="entry name" value="Prot_kinase_dom"/>
</dbReference>
<dbReference type="PANTHER" id="PTHR48013:SF11">
    <property type="entry name" value="LICORNE"/>
    <property type="match status" value="1"/>
</dbReference>
<name>A0A814AZE4_9BILA</name>
<evidence type="ECO:0000256" key="7">
    <source>
        <dbReference type="ARBA" id="ARBA00038999"/>
    </source>
</evidence>
<dbReference type="GO" id="GO:0004708">
    <property type="term" value="F:MAP kinase kinase activity"/>
    <property type="evidence" value="ECO:0007669"/>
    <property type="project" value="UniProtKB-EC"/>
</dbReference>
<dbReference type="Pfam" id="PF00069">
    <property type="entry name" value="Pkinase"/>
    <property type="match status" value="1"/>
</dbReference>
<dbReference type="Proteomes" id="UP000682733">
    <property type="component" value="Unassembled WGS sequence"/>
</dbReference>
<organism evidence="10 14">
    <name type="scientific">Didymodactylos carnosus</name>
    <dbReference type="NCBI Taxonomy" id="1234261"/>
    <lineage>
        <taxon>Eukaryota</taxon>
        <taxon>Metazoa</taxon>
        <taxon>Spiralia</taxon>
        <taxon>Gnathifera</taxon>
        <taxon>Rotifera</taxon>
        <taxon>Eurotatoria</taxon>
        <taxon>Bdelloidea</taxon>
        <taxon>Philodinida</taxon>
        <taxon>Philodinidae</taxon>
        <taxon>Didymodactylos</taxon>
    </lineage>
</organism>
<dbReference type="GO" id="GO:0004674">
    <property type="term" value="F:protein serine/threonine kinase activity"/>
    <property type="evidence" value="ECO:0007669"/>
    <property type="project" value="UniProtKB-KW"/>
</dbReference>
<keyword evidence="3 8" id="KW-0547">Nucleotide-binding</keyword>
<comment type="similarity">
    <text evidence="6">Belongs to the protein kinase superfamily. STE Ser/Thr protein kinase family. MAP kinase kinase subfamily.</text>
</comment>
<evidence type="ECO:0000313" key="14">
    <source>
        <dbReference type="Proteomes" id="UP000663829"/>
    </source>
</evidence>
<dbReference type="Gene3D" id="1.10.510.10">
    <property type="entry name" value="Transferase(Phosphotransferase) domain 1"/>
    <property type="match status" value="1"/>
</dbReference>
<dbReference type="EMBL" id="CAJNOQ010001797">
    <property type="protein sequence ID" value="CAF0919823.1"/>
    <property type="molecule type" value="Genomic_DNA"/>
</dbReference>
<dbReference type="Proteomes" id="UP000663829">
    <property type="component" value="Unassembled WGS sequence"/>
</dbReference>
<keyword evidence="1" id="KW-0723">Serine/threonine-protein kinase</keyword>
<dbReference type="PROSITE" id="PS00107">
    <property type="entry name" value="PROTEIN_KINASE_ATP"/>
    <property type="match status" value="1"/>
</dbReference>
<dbReference type="AlphaFoldDB" id="A0A814AZE4"/>
<evidence type="ECO:0000313" key="11">
    <source>
        <dbReference type="EMBL" id="CAF1022935.1"/>
    </source>
</evidence>
<protein>
    <recommendedName>
        <fullName evidence="7">mitogen-activated protein kinase kinase</fullName>
        <ecNumber evidence="7">2.7.12.2</ecNumber>
    </recommendedName>
</protein>
<keyword evidence="5 8" id="KW-0067">ATP-binding</keyword>
<dbReference type="OrthoDB" id="4062651at2759"/>
<dbReference type="EC" id="2.7.12.2" evidence="7"/>
<evidence type="ECO:0000259" key="9">
    <source>
        <dbReference type="PROSITE" id="PS50011"/>
    </source>
</evidence>
<dbReference type="InterPro" id="IPR011009">
    <property type="entry name" value="Kinase-like_dom_sf"/>
</dbReference>
<dbReference type="PANTHER" id="PTHR48013">
    <property type="entry name" value="DUAL SPECIFICITY MITOGEN-ACTIVATED PROTEIN KINASE KINASE 5-RELATED"/>
    <property type="match status" value="1"/>
</dbReference>
<dbReference type="InterPro" id="IPR017441">
    <property type="entry name" value="Protein_kinase_ATP_BS"/>
</dbReference>
<gene>
    <name evidence="10" type="ORF">GPM918_LOCUS9590</name>
    <name evidence="11" type="ORF">OVA965_LOCUS15594</name>
    <name evidence="12" type="ORF">SRO942_LOCUS9591</name>
    <name evidence="13" type="ORF">TMI583_LOCUS15604</name>
</gene>
<dbReference type="GO" id="GO:0051403">
    <property type="term" value="P:stress-activated MAPK cascade"/>
    <property type="evidence" value="ECO:0007669"/>
    <property type="project" value="TreeGrafter"/>
</dbReference>
<dbReference type="SUPFAM" id="SSF56112">
    <property type="entry name" value="Protein kinase-like (PK-like)"/>
    <property type="match status" value="1"/>
</dbReference>
<comment type="caution">
    <text evidence="10">The sequence shown here is derived from an EMBL/GenBank/DDBJ whole genome shotgun (WGS) entry which is preliminary data.</text>
</comment>
<keyword evidence="2" id="KW-0808">Transferase</keyword>
<proteinExistence type="inferred from homology"/>
<evidence type="ECO:0000256" key="5">
    <source>
        <dbReference type="ARBA" id="ARBA00022840"/>
    </source>
</evidence>
<dbReference type="Pfam" id="PF07714">
    <property type="entry name" value="PK_Tyr_Ser-Thr"/>
    <property type="match status" value="1"/>
</dbReference>
<dbReference type="EMBL" id="CAJOBC010001797">
    <property type="protein sequence ID" value="CAF3699294.1"/>
    <property type="molecule type" value="Genomic_DNA"/>
</dbReference>
<dbReference type="Gene3D" id="3.30.200.20">
    <property type="entry name" value="Phosphorylase Kinase, domain 1"/>
    <property type="match status" value="1"/>
</dbReference>
<evidence type="ECO:0000256" key="1">
    <source>
        <dbReference type="ARBA" id="ARBA00022527"/>
    </source>
</evidence>
<accession>A0A814AZE4</accession>
<evidence type="ECO:0000313" key="12">
    <source>
        <dbReference type="EMBL" id="CAF3699294.1"/>
    </source>
</evidence>
<evidence type="ECO:0000256" key="4">
    <source>
        <dbReference type="ARBA" id="ARBA00022777"/>
    </source>
</evidence>
<keyword evidence="14" id="KW-1185">Reference proteome</keyword>
<dbReference type="EMBL" id="CAJNOK010007054">
    <property type="protein sequence ID" value="CAF1022935.1"/>
    <property type="molecule type" value="Genomic_DNA"/>
</dbReference>
<dbReference type="EMBL" id="CAJOBA010007064">
    <property type="protein sequence ID" value="CAF3791472.1"/>
    <property type="molecule type" value="Genomic_DNA"/>
</dbReference>
<dbReference type="Proteomes" id="UP000677228">
    <property type="component" value="Unassembled WGS sequence"/>
</dbReference>
<dbReference type="FunFam" id="3.30.200.20:FF:000040">
    <property type="entry name" value="Dual specificity mitogen-activated protein kinase kinase"/>
    <property type="match status" value="1"/>
</dbReference>
<evidence type="ECO:0000313" key="10">
    <source>
        <dbReference type="EMBL" id="CAF0919823.1"/>
    </source>
</evidence>
<keyword evidence="4" id="KW-0418">Kinase</keyword>
<reference evidence="10" key="1">
    <citation type="submission" date="2021-02" db="EMBL/GenBank/DDBJ databases">
        <authorList>
            <person name="Nowell W R."/>
        </authorList>
    </citation>
    <scope>NUCLEOTIDE SEQUENCE</scope>
</reference>
<evidence type="ECO:0000256" key="8">
    <source>
        <dbReference type="PROSITE-ProRule" id="PRU10141"/>
    </source>
</evidence>
<feature type="domain" description="Protein kinase" evidence="9">
    <location>
        <begin position="1"/>
        <end position="228"/>
    </location>
</feature>
<evidence type="ECO:0000256" key="2">
    <source>
        <dbReference type="ARBA" id="ARBA00022679"/>
    </source>
</evidence>
<evidence type="ECO:0000313" key="13">
    <source>
        <dbReference type="EMBL" id="CAF3791472.1"/>
    </source>
</evidence>
<dbReference type="GO" id="GO:0005524">
    <property type="term" value="F:ATP binding"/>
    <property type="evidence" value="ECO:0007669"/>
    <property type="project" value="UniProtKB-UniRule"/>
</dbReference>
<dbReference type="Proteomes" id="UP000681722">
    <property type="component" value="Unassembled WGS sequence"/>
</dbReference>
<feature type="binding site" evidence="8">
    <location>
        <position position="54"/>
    </location>
    <ligand>
        <name>ATP</name>
        <dbReference type="ChEBI" id="CHEBI:30616"/>
    </ligand>
</feature>
<evidence type="ECO:0000256" key="6">
    <source>
        <dbReference type="ARBA" id="ARBA00038035"/>
    </source>
</evidence>